<name>A0A1H0I3U9_9ACTN</name>
<dbReference type="SUPFAM" id="SSF51338">
    <property type="entry name" value="Composite domain of metallo-dependent hydrolases"/>
    <property type="match status" value="1"/>
</dbReference>
<evidence type="ECO:0000256" key="2">
    <source>
        <dbReference type="SAM" id="SignalP"/>
    </source>
</evidence>
<dbReference type="InterPro" id="IPR032466">
    <property type="entry name" value="Metal_Hydrolase"/>
</dbReference>
<keyword evidence="2" id="KW-0732">Signal</keyword>
<keyword evidence="5" id="KW-1185">Reference proteome</keyword>
<feature type="domain" description="Amidohydrolase-related" evidence="3">
    <location>
        <begin position="83"/>
        <end position="454"/>
    </location>
</feature>
<dbReference type="InterPro" id="IPR050287">
    <property type="entry name" value="MTA/SAH_deaminase"/>
</dbReference>
<sequence>MTSPVAALAPVTSPAALASVTSPAALASVTSPVAALAPVTTYRCTSAFVDGELTGPVDIRCADGLVVAVGPAVGEFDELLPGMVLPGFADAHSHLFHRGLRGRTHGDSAGVGSFWTWRDTMYSLADRLTPATFHALAVAVYTEMVCAGFTAVGEFHYLHHAPGGGRYDDPNAMGLAAAQAADEVGIGLTLLDVAYLAGGFDRPLNLSQQRFTDGTAAGWAARVATLPDALPIGEYAPIRAGAAIHSVRAVPVADLPVVARFAQSSGMPLHVHLSEQLAENEAALAATGRTPTQLLDDAGALSDRTAAVHATHLTSHDIKLLGAARSSIVICPTTEADLADGLPRAAQLRVAGAMLALGGDQHVITDPFAQARGLEYGERLATGVRGTFSPEALLEAATAASHRSIGSSSGRIAVGAPADFVAVRTESARTAGSVGLQLLMSASAADVAVVVVGGVVQARDGVHVRLGDPGALLANAIREAWST</sequence>
<dbReference type="Proteomes" id="UP000198741">
    <property type="component" value="Chromosome I"/>
</dbReference>
<feature type="chain" id="PRO_5009249025" evidence="2">
    <location>
        <begin position="28"/>
        <end position="483"/>
    </location>
</feature>
<keyword evidence="1" id="KW-0378">Hydrolase</keyword>
<protein>
    <submittedName>
        <fullName evidence="4">Formiminoglutamate deiminase</fullName>
    </submittedName>
</protein>
<dbReference type="PANTHER" id="PTHR43794">
    <property type="entry name" value="AMINOHYDROLASE SSNA-RELATED"/>
    <property type="match status" value="1"/>
</dbReference>
<dbReference type="Pfam" id="PF01979">
    <property type="entry name" value="Amidohydro_1"/>
    <property type="match status" value="1"/>
</dbReference>
<evidence type="ECO:0000313" key="4">
    <source>
        <dbReference type="EMBL" id="SDO26118.1"/>
    </source>
</evidence>
<dbReference type="Gene3D" id="3.20.20.140">
    <property type="entry name" value="Metal-dependent hydrolases"/>
    <property type="match status" value="1"/>
</dbReference>
<evidence type="ECO:0000313" key="5">
    <source>
        <dbReference type="Proteomes" id="UP000198741"/>
    </source>
</evidence>
<evidence type="ECO:0000256" key="1">
    <source>
        <dbReference type="ARBA" id="ARBA00022801"/>
    </source>
</evidence>
<dbReference type="NCBIfam" id="NF006681">
    <property type="entry name" value="PRK09229.1-2"/>
    <property type="match status" value="1"/>
</dbReference>
<dbReference type="PANTHER" id="PTHR43794:SF11">
    <property type="entry name" value="AMIDOHYDROLASE-RELATED DOMAIN-CONTAINING PROTEIN"/>
    <property type="match status" value="1"/>
</dbReference>
<dbReference type="AlphaFoldDB" id="A0A1H0I3U9"/>
<dbReference type="Gene3D" id="2.30.40.10">
    <property type="entry name" value="Urease, subunit C, domain 1"/>
    <property type="match status" value="1"/>
</dbReference>
<dbReference type="InterPro" id="IPR011059">
    <property type="entry name" value="Metal-dep_hydrolase_composite"/>
</dbReference>
<evidence type="ECO:0000259" key="3">
    <source>
        <dbReference type="Pfam" id="PF01979"/>
    </source>
</evidence>
<organism evidence="4 5">
    <name type="scientific">Nakamurella panacisegetis</name>
    <dbReference type="NCBI Taxonomy" id="1090615"/>
    <lineage>
        <taxon>Bacteria</taxon>
        <taxon>Bacillati</taxon>
        <taxon>Actinomycetota</taxon>
        <taxon>Actinomycetes</taxon>
        <taxon>Nakamurellales</taxon>
        <taxon>Nakamurellaceae</taxon>
        <taxon>Nakamurella</taxon>
    </lineage>
</organism>
<dbReference type="STRING" id="1090615.SAMN04515671_0346"/>
<proteinExistence type="predicted"/>
<reference evidence="4 5" key="1">
    <citation type="submission" date="2016-10" db="EMBL/GenBank/DDBJ databases">
        <authorList>
            <person name="de Groot N.N."/>
        </authorList>
    </citation>
    <scope>NUCLEOTIDE SEQUENCE [LARGE SCALE GENOMIC DNA]</scope>
    <source>
        <strain evidence="5">P4-7,KCTC 19426,CECT 7604</strain>
    </source>
</reference>
<dbReference type="SUPFAM" id="SSF51556">
    <property type="entry name" value="Metallo-dependent hydrolases"/>
    <property type="match status" value="1"/>
</dbReference>
<accession>A0A1H0I3U9</accession>
<dbReference type="InterPro" id="IPR006680">
    <property type="entry name" value="Amidohydro-rel"/>
</dbReference>
<gene>
    <name evidence="4" type="ORF">SAMN04515671_0346</name>
</gene>
<feature type="signal peptide" evidence="2">
    <location>
        <begin position="1"/>
        <end position="27"/>
    </location>
</feature>
<dbReference type="GO" id="GO:0016810">
    <property type="term" value="F:hydrolase activity, acting on carbon-nitrogen (but not peptide) bonds"/>
    <property type="evidence" value="ECO:0007669"/>
    <property type="project" value="InterPro"/>
</dbReference>
<dbReference type="EMBL" id="LT629710">
    <property type="protein sequence ID" value="SDO26118.1"/>
    <property type="molecule type" value="Genomic_DNA"/>
</dbReference>